<evidence type="ECO:0000259" key="1">
    <source>
        <dbReference type="Pfam" id="PF13472"/>
    </source>
</evidence>
<dbReference type="Gene3D" id="3.40.50.1110">
    <property type="entry name" value="SGNH hydrolase"/>
    <property type="match status" value="1"/>
</dbReference>
<sequence>MANAGPSSFVDYDKFLLFGDSITQGAFDQSSGFGFAAALQHDYVRKLDVINRGFSGYNTSHALRILSSIIQPPTHSQIKLMTVFFGANDAVLEGLPQHVSLQEYRTNLHTIVTHEVLQSHNPKLILITPPPICEYKTQEHDRENGRIQKQRTAARTKEYVDVALEVGREANIPTVNLWNAFMAYAGWSEGEPLLGCKTQPKNESLGALLRDGLHFTSKGYEIMYNEVIEVIIQHYPELKANTLPSIFPAWEVAPKYESSK</sequence>
<keyword evidence="2" id="KW-0378">Hydrolase</keyword>
<proteinExistence type="predicted"/>
<dbReference type="InterPro" id="IPR036514">
    <property type="entry name" value="SGNH_hydro_sf"/>
</dbReference>
<dbReference type="PANTHER" id="PTHR14209:SF19">
    <property type="entry name" value="ISOAMYL ACETATE-HYDROLYZING ESTERASE 1 HOMOLOG"/>
    <property type="match status" value="1"/>
</dbReference>
<dbReference type="GO" id="GO:0016787">
    <property type="term" value="F:hydrolase activity"/>
    <property type="evidence" value="ECO:0007669"/>
    <property type="project" value="UniProtKB-KW"/>
</dbReference>
<dbReference type="InParanoid" id="A0A3N4L6L1"/>
<dbReference type="STRING" id="1051890.A0A3N4L6L1"/>
<dbReference type="PANTHER" id="PTHR14209">
    <property type="entry name" value="ISOAMYL ACETATE-HYDROLYZING ESTERASE 1"/>
    <property type="match status" value="1"/>
</dbReference>
<dbReference type="OrthoDB" id="671439at2759"/>
<dbReference type="InterPro" id="IPR013830">
    <property type="entry name" value="SGNH_hydro"/>
</dbReference>
<protein>
    <submittedName>
        <fullName evidence="2">SGNH hydrolase</fullName>
    </submittedName>
</protein>
<dbReference type="FunCoup" id="A0A3N4L6L1">
    <property type="interactions" value="230"/>
</dbReference>
<dbReference type="CDD" id="cd01838">
    <property type="entry name" value="Isoamyl_acetate_hydrolase_like"/>
    <property type="match status" value="1"/>
</dbReference>
<dbReference type="Proteomes" id="UP000267821">
    <property type="component" value="Unassembled WGS sequence"/>
</dbReference>
<evidence type="ECO:0000313" key="2">
    <source>
        <dbReference type="EMBL" id="RPB18493.1"/>
    </source>
</evidence>
<organism evidence="2 3">
    <name type="scientific">Terfezia boudieri ATCC MYA-4762</name>
    <dbReference type="NCBI Taxonomy" id="1051890"/>
    <lineage>
        <taxon>Eukaryota</taxon>
        <taxon>Fungi</taxon>
        <taxon>Dikarya</taxon>
        <taxon>Ascomycota</taxon>
        <taxon>Pezizomycotina</taxon>
        <taxon>Pezizomycetes</taxon>
        <taxon>Pezizales</taxon>
        <taxon>Pezizaceae</taxon>
        <taxon>Terfezia</taxon>
    </lineage>
</organism>
<evidence type="ECO:0000313" key="3">
    <source>
        <dbReference type="Proteomes" id="UP000267821"/>
    </source>
</evidence>
<gene>
    <name evidence="2" type="ORF">L211DRAFT_863907</name>
</gene>
<dbReference type="Pfam" id="PF13472">
    <property type="entry name" value="Lipase_GDSL_2"/>
    <property type="match status" value="1"/>
</dbReference>
<accession>A0A3N4L6L1</accession>
<keyword evidence="3" id="KW-1185">Reference proteome</keyword>
<dbReference type="AlphaFoldDB" id="A0A3N4L6L1"/>
<feature type="domain" description="SGNH hydrolase-type esterase" evidence="1">
    <location>
        <begin position="17"/>
        <end position="222"/>
    </location>
</feature>
<name>A0A3N4L6L1_9PEZI</name>
<dbReference type="SUPFAM" id="SSF52266">
    <property type="entry name" value="SGNH hydrolase"/>
    <property type="match status" value="1"/>
</dbReference>
<dbReference type="EMBL" id="ML121626">
    <property type="protein sequence ID" value="RPB18493.1"/>
    <property type="molecule type" value="Genomic_DNA"/>
</dbReference>
<reference evidence="2 3" key="1">
    <citation type="journal article" date="2018" name="Nat. Ecol. Evol.">
        <title>Pezizomycetes genomes reveal the molecular basis of ectomycorrhizal truffle lifestyle.</title>
        <authorList>
            <person name="Murat C."/>
            <person name="Payen T."/>
            <person name="Noel B."/>
            <person name="Kuo A."/>
            <person name="Morin E."/>
            <person name="Chen J."/>
            <person name="Kohler A."/>
            <person name="Krizsan K."/>
            <person name="Balestrini R."/>
            <person name="Da Silva C."/>
            <person name="Montanini B."/>
            <person name="Hainaut M."/>
            <person name="Levati E."/>
            <person name="Barry K.W."/>
            <person name="Belfiori B."/>
            <person name="Cichocki N."/>
            <person name="Clum A."/>
            <person name="Dockter R.B."/>
            <person name="Fauchery L."/>
            <person name="Guy J."/>
            <person name="Iotti M."/>
            <person name="Le Tacon F."/>
            <person name="Lindquist E.A."/>
            <person name="Lipzen A."/>
            <person name="Malagnac F."/>
            <person name="Mello A."/>
            <person name="Molinier V."/>
            <person name="Miyauchi S."/>
            <person name="Poulain J."/>
            <person name="Riccioni C."/>
            <person name="Rubini A."/>
            <person name="Sitrit Y."/>
            <person name="Splivallo R."/>
            <person name="Traeger S."/>
            <person name="Wang M."/>
            <person name="Zifcakova L."/>
            <person name="Wipf D."/>
            <person name="Zambonelli A."/>
            <person name="Paolocci F."/>
            <person name="Nowrousian M."/>
            <person name="Ottonello S."/>
            <person name="Baldrian P."/>
            <person name="Spatafora J.W."/>
            <person name="Henrissat B."/>
            <person name="Nagy L.G."/>
            <person name="Aury J.M."/>
            <person name="Wincker P."/>
            <person name="Grigoriev I.V."/>
            <person name="Bonfante P."/>
            <person name="Martin F.M."/>
        </authorList>
    </citation>
    <scope>NUCLEOTIDE SEQUENCE [LARGE SCALE GENOMIC DNA]</scope>
    <source>
        <strain evidence="2 3">ATCC MYA-4762</strain>
    </source>
</reference>
<dbReference type="InterPro" id="IPR045136">
    <property type="entry name" value="Iah1-like"/>
</dbReference>